<accession>A0A918DXM9</accession>
<keyword evidence="2" id="KW-1185">Reference proteome</keyword>
<gene>
    <name evidence="1" type="ORF">GCM10011348_40650</name>
</gene>
<dbReference type="AlphaFoldDB" id="A0A918DXM9"/>
<dbReference type="EMBL" id="BMLT01000013">
    <property type="protein sequence ID" value="GGO87444.1"/>
    <property type="molecule type" value="Genomic_DNA"/>
</dbReference>
<evidence type="ECO:0000313" key="2">
    <source>
        <dbReference type="Proteomes" id="UP000599578"/>
    </source>
</evidence>
<name>A0A918DXM9_9GAMM</name>
<sequence>MLIRVLPALDCRAHWIDFCRRDSSYCFIESPQALVEFQTSYLQITHLAGAHLDGRQAVKYSLGARYSVEPAWALIRACDWKLTTILAGLEQLDFSGNVRDNSLLGVHTDLTVRKFFAKDRRLGSPSRLGLLEPLDCTPSIWNADALARLLANGQWRDLIGESNADVDADALLLQLLDGPAAWLGLEHSGRLYLLHRRRPLASLIPDYRMPEPRLKSS</sequence>
<organism evidence="1 2">
    <name type="scientific">Marinobacterium nitratireducens</name>
    <dbReference type="NCBI Taxonomy" id="518897"/>
    <lineage>
        <taxon>Bacteria</taxon>
        <taxon>Pseudomonadati</taxon>
        <taxon>Pseudomonadota</taxon>
        <taxon>Gammaproteobacteria</taxon>
        <taxon>Oceanospirillales</taxon>
        <taxon>Oceanospirillaceae</taxon>
        <taxon>Marinobacterium</taxon>
    </lineage>
</organism>
<dbReference type="RefSeq" id="WP_188862471.1">
    <property type="nucleotide sequence ID" value="NZ_BMLT01000013.1"/>
</dbReference>
<proteinExistence type="predicted"/>
<evidence type="ECO:0000313" key="1">
    <source>
        <dbReference type="EMBL" id="GGO87444.1"/>
    </source>
</evidence>
<comment type="caution">
    <text evidence="1">The sequence shown here is derived from an EMBL/GenBank/DDBJ whole genome shotgun (WGS) entry which is preliminary data.</text>
</comment>
<protein>
    <submittedName>
        <fullName evidence="1">Uncharacterized protein</fullName>
    </submittedName>
</protein>
<reference evidence="1 2" key="1">
    <citation type="journal article" date="2014" name="Int. J. Syst. Evol. Microbiol.">
        <title>Complete genome sequence of Corynebacterium casei LMG S-19264T (=DSM 44701T), isolated from a smear-ripened cheese.</title>
        <authorList>
            <consortium name="US DOE Joint Genome Institute (JGI-PGF)"/>
            <person name="Walter F."/>
            <person name="Albersmeier A."/>
            <person name="Kalinowski J."/>
            <person name="Ruckert C."/>
        </authorList>
    </citation>
    <scope>NUCLEOTIDE SEQUENCE [LARGE SCALE GENOMIC DNA]</scope>
    <source>
        <strain evidence="1 2">CGMCC 1.7286</strain>
    </source>
</reference>
<dbReference type="Proteomes" id="UP000599578">
    <property type="component" value="Unassembled WGS sequence"/>
</dbReference>